<sequence>MFNKLKEKFKNRKCKTGLCENKNKPVAKSEFENKNETEHK</sequence>
<reference evidence="2 3" key="1">
    <citation type="journal article" date="2022" name="Front. Microbiol.">
        <title>Male-killing mechanisms vary between Spiroplasma species.</title>
        <authorList>
            <person name="Arai H."/>
            <person name="Inoue M."/>
            <person name="Kageyama D."/>
        </authorList>
    </citation>
    <scope>NUCLEOTIDE SEQUENCE [LARGE SCALE GENOMIC DNA]</scope>
    <source>
        <strain evidence="3">sHm</strain>
        <strain evidence="2">SHm</strain>
        <plasmid evidence="1 3">pSHM_1</plasmid>
        <plasmid evidence="2 3">pSHM_2</plasmid>
    </source>
</reference>
<proteinExistence type="predicted"/>
<evidence type="ECO:0000313" key="3">
    <source>
        <dbReference type="Proteomes" id="UP001163387"/>
    </source>
</evidence>
<keyword evidence="2" id="KW-0614">Plasmid</keyword>
<organism evidence="2 3">
    <name type="scientific">Spiroplasma ixodetis</name>
    <dbReference type="NCBI Taxonomy" id="2141"/>
    <lineage>
        <taxon>Bacteria</taxon>
        <taxon>Bacillati</taxon>
        <taxon>Mycoplasmatota</taxon>
        <taxon>Mollicutes</taxon>
        <taxon>Entomoplasmatales</taxon>
        <taxon>Spiroplasmataceae</taxon>
        <taxon>Spiroplasma</taxon>
    </lineage>
</organism>
<dbReference type="EMBL" id="AP026934">
    <property type="protein sequence ID" value="BDT05197.1"/>
    <property type="molecule type" value="Genomic_DNA"/>
</dbReference>
<accession>A0ABN6T1G3</accession>
<dbReference type="Proteomes" id="UP001163387">
    <property type="component" value="Plasmid pSHM_2"/>
</dbReference>
<protein>
    <submittedName>
        <fullName evidence="2">Uncharacterized protein</fullName>
    </submittedName>
</protein>
<gene>
    <name evidence="1" type="ORF">SHM_28430</name>
    <name evidence="2" type="ORF">SHM_28850</name>
</gene>
<geneLocation type="plasmid" evidence="2 3">
    <name>pSHM_2</name>
</geneLocation>
<name>A0ABN6T1G3_9MOLU</name>
<evidence type="ECO:0000313" key="2">
    <source>
        <dbReference type="EMBL" id="BDT05239.1"/>
    </source>
</evidence>
<keyword evidence="3" id="KW-1185">Reference proteome</keyword>
<geneLocation type="plasmid" evidence="1 3">
    <name>pSHM_1</name>
</geneLocation>
<dbReference type="RefSeq" id="WP_281749746.1">
    <property type="nucleotide sequence ID" value="NZ_AP026934.1"/>
</dbReference>
<evidence type="ECO:0000313" key="1">
    <source>
        <dbReference type="EMBL" id="BDT05197.1"/>
    </source>
</evidence>
<dbReference type="EMBL" id="AP026935">
    <property type="protein sequence ID" value="BDT05239.1"/>
    <property type="molecule type" value="Genomic_DNA"/>
</dbReference>
<dbReference type="Proteomes" id="UP001163387">
    <property type="component" value="Plasmid pSHM_1"/>
</dbReference>